<dbReference type="Ensembl" id="ENSPMRT00000033173.1">
    <property type="protein sequence ID" value="ENSPMRP00000031274.1"/>
    <property type="gene ID" value="ENSPMRG00000020268.1"/>
</dbReference>
<dbReference type="Proteomes" id="UP000472272">
    <property type="component" value="Chromosome 10"/>
</dbReference>
<keyword evidence="3" id="KW-1185">Reference proteome</keyword>
<name>A0A670K6M2_PODMU</name>
<dbReference type="InterPro" id="IPR043128">
    <property type="entry name" value="Rev_trsase/Diguanyl_cyclase"/>
</dbReference>
<dbReference type="OMA" id="EMDHAFR"/>
<sequence length="141" mass="15846">NPHWIQRFCRLWIPDFSSLAKPLHESTRGAEKDPFVWGPEQQQAFLVIKQRLMEAPALGLPNSEKPFQLYVHEQNGIAAAVLTQRLGSWNRPVAYLSKQLDSVAKGWPPCLRAVAATASLVKEADKFTFGQTMYTTGLLQP</sequence>
<dbReference type="PANTHER" id="PTHR33064:SF29">
    <property type="entry name" value="PEPTIDASE A2 DOMAIN-CONTAINING PROTEIN-RELATED"/>
    <property type="match status" value="1"/>
</dbReference>
<dbReference type="InterPro" id="IPR051320">
    <property type="entry name" value="Viral_Replic_Matur_Polypro"/>
</dbReference>
<dbReference type="InterPro" id="IPR041577">
    <property type="entry name" value="RT_RNaseH_2"/>
</dbReference>
<dbReference type="Pfam" id="PF17919">
    <property type="entry name" value="RT_RNaseH_2"/>
    <property type="match status" value="1"/>
</dbReference>
<evidence type="ECO:0000259" key="1">
    <source>
        <dbReference type="Pfam" id="PF17919"/>
    </source>
</evidence>
<accession>A0A670K6M2</accession>
<evidence type="ECO:0000313" key="3">
    <source>
        <dbReference type="Proteomes" id="UP000472272"/>
    </source>
</evidence>
<evidence type="ECO:0000313" key="2">
    <source>
        <dbReference type="Ensembl" id="ENSPMRP00000031274.1"/>
    </source>
</evidence>
<reference evidence="2" key="2">
    <citation type="submission" date="2025-08" db="UniProtKB">
        <authorList>
            <consortium name="Ensembl"/>
        </authorList>
    </citation>
    <scope>IDENTIFICATION</scope>
</reference>
<dbReference type="SUPFAM" id="SSF56672">
    <property type="entry name" value="DNA/RNA polymerases"/>
    <property type="match status" value="1"/>
</dbReference>
<reference evidence="2" key="3">
    <citation type="submission" date="2025-09" db="UniProtKB">
        <authorList>
            <consortium name="Ensembl"/>
        </authorList>
    </citation>
    <scope>IDENTIFICATION</scope>
</reference>
<reference evidence="2 3" key="1">
    <citation type="journal article" date="2019" name="Proc. Natl. Acad. Sci. U.S.A.">
        <title>Regulatory changes in pterin and carotenoid genes underlie balanced color polymorphisms in the wall lizard.</title>
        <authorList>
            <person name="Andrade P."/>
            <person name="Pinho C."/>
            <person name="Perez I de Lanuza G."/>
            <person name="Afonso S."/>
            <person name="Brejcha J."/>
            <person name="Rubin C.J."/>
            <person name="Wallerman O."/>
            <person name="Pereira P."/>
            <person name="Sabatino S.J."/>
            <person name="Bellati A."/>
            <person name="Pellitteri-Rosa D."/>
            <person name="Bosakova Z."/>
            <person name="Bunikis I."/>
            <person name="Carretero M.A."/>
            <person name="Feiner N."/>
            <person name="Marsik P."/>
            <person name="Pauperio F."/>
            <person name="Salvi D."/>
            <person name="Soler L."/>
            <person name="While G.M."/>
            <person name="Uller T."/>
            <person name="Font E."/>
            <person name="Andersson L."/>
            <person name="Carneiro M."/>
        </authorList>
    </citation>
    <scope>NUCLEOTIDE SEQUENCE</scope>
</reference>
<dbReference type="PANTHER" id="PTHR33064">
    <property type="entry name" value="POL PROTEIN"/>
    <property type="match status" value="1"/>
</dbReference>
<dbReference type="Gene3D" id="3.10.20.370">
    <property type="match status" value="1"/>
</dbReference>
<dbReference type="GeneTree" id="ENSGT01120000271981"/>
<feature type="domain" description="Reverse transcriptase/retrotransposon-derived protein RNase H-like" evidence="1">
    <location>
        <begin position="37"/>
        <end position="132"/>
    </location>
</feature>
<protein>
    <recommendedName>
        <fullName evidence="1">Reverse transcriptase/retrotransposon-derived protein RNase H-like domain-containing protein</fullName>
    </recommendedName>
</protein>
<dbReference type="AlphaFoldDB" id="A0A670K6M2"/>
<organism evidence="2 3">
    <name type="scientific">Podarcis muralis</name>
    <name type="common">Wall lizard</name>
    <name type="synonym">Lacerta muralis</name>
    <dbReference type="NCBI Taxonomy" id="64176"/>
    <lineage>
        <taxon>Eukaryota</taxon>
        <taxon>Metazoa</taxon>
        <taxon>Chordata</taxon>
        <taxon>Craniata</taxon>
        <taxon>Vertebrata</taxon>
        <taxon>Euteleostomi</taxon>
        <taxon>Lepidosauria</taxon>
        <taxon>Squamata</taxon>
        <taxon>Bifurcata</taxon>
        <taxon>Unidentata</taxon>
        <taxon>Episquamata</taxon>
        <taxon>Laterata</taxon>
        <taxon>Lacertibaenia</taxon>
        <taxon>Lacertidae</taxon>
        <taxon>Podarcis</taxon>
    </lineage>
</organism>
<proteinExistence type="predicted"/>
<dbReference type="Gene3D" id="3.30.70.270">
    <property type="match status" value="1"/>
</dbReference>
<dbReference type="InterPro" id="IPR043502">
    <property type="entry name" value="DNA/RNA_pol_sf"/>
</dbReference>